<keyword evidence="2" id="KW-1185">Reference proteome</keyword>
<gene>
    <name evidence="1" type="ORF">K504DRAFT_480442</name>
</gene>
<proteinExistence type="predicted"/>
<evidence type="ECO:0008006" key="3">
    <source>
        <dbReference type="Google" id="ProtNLM"/>
    </source>
</evidence>
<protein>
    <recommendedName>
        <fullName evidence="3">F-box domain-containing protein</fullName>
    </recommendedName>
</protein>
<sequence length="280" mass="32723">MMAGDIIVRLQLTALPADLLLRVYEVLSSLADALRLHATCHTLHDVWTDHRTAIVNEIVVNQFECYPQARQLLARQPPGVPLEQRDLSDNNLSNLLQNAQRVEQVIVDIEQRFIPRLKMDDTTYGGSNTHDATLTQTERLRVIRTCYLIWTLCLSPSDVVHAKILSLRPRELFYLFELAHWARVTKFPTQDKWETYHVVMSAGHRLQMLYHKTYRCEAPKFQGLVSYEGPEALFVIWDHWQDNLKNLICRRPLSNLRWDVQAQMLEHLWDYEPGDELLIV</sequence>
<dbReference type="EMBL" id="MU005767">
    <property type="protein sequence ID" value="KAF2711392.1"/>
    <property type="molecule type" value="Genomic_DNA"/>
</dbReference>
<dbReference type="OrthoDB" id="3713270at2759"/>
<dbReference type="AlphaFoldDB" id="A0A6G1KFZ0"/>
<name>A0A6G1KFZ0_9PLEO</name>
<reference evidence="1" key="1">
    <citation type="journal article" date="2020" name="Stud. Mycol.">
        <title>101 Dothideomycetes genomes: a test case for predicting lifestyles and emergence of pathogens.</title>
        <authorList>
            <person name="Haridas S."/>
            <person name="Albert R."/>
            <person name="Binder M."/>
            <person name="Bloem J."/>
            <person name="Labutti K."/>
            <person name="Salamov A."/>
            <person name="Andreopoulos B."/>
            <person name="Baker S."/>
            <person name="Barry K."/>
            <person name="Bills G."/>
            <person name="Bluhm B."/>
            <person name="Cannon C."/>
            <person name="Castanera R."/>
            <person name="Culley D."/>
            <person name="Daum C."/>
            <person name="Ezra D."/>
            <person name="Gonzalez J."/>
            <person name="Henrissat B."/>
            <person name="Kuo A."/>
            <person name="Liang C."/>
            <person name="Lipzen A."/>
            <person name="Lutzoni F."/>
            <person name="Magnuson J."/>
            <person name="Mondo S."/>
            <person name="Nolan M."/>
            <person name="Ohm R."/>
            <person name="Pangilinan J."/>
            <person name="Park H.-J."/>
            <person name="Ramirez L."/>
            <person name="Alfaro M."/>
            <person name="Sun H."/>
            <person name="Tritt A."/>
            <person name="Yoshinaga Y."/>
            <person name="Zwiers L.-H."/>
            <person name="Turgeon B."/>
            <person name="Goodwin S."/>
            <person name="Spatafora J."/>
            <person name="Crous P."/>
            <person name="Grigoriev I."/>
        </authorList>
    </citation>
    <scope>NUCLEOTIDE SEQUENCE</scope>
    <source>
        <strain evidence="1">CBS 279.74</strain>
    </source>
</reference>
<evidence type="ECO:0000313" key="1">
    <source>
        <dbReference type="EMBL" id="KAF2711392.1"/>
    </source>
</evidence>
<organism evidence="1 2">
    <name type="scientific">Pleomassaria siparia CBS 279.74</name>
    <dbReference type="NCBI Taxonomy" id="1314801"/>
    <lineage>
        <taxon>Eukaryota</taxon>
        <taxon>Fungi</taxon>
        <taxon>Dikarya</taxon>
        <taxon>Ascomycota</taxon>
        <taxon>Pezizomycotina</taxon>
        <taxon>Dothideomycetes</taxon>
        <taxon>Pleosporomycetidae</taxon>
        <taxon>Pleosporales</taxon>
        <taxon>Pleomassariaceae</taxon>
        <taxon>Pleomassaria</taxon>
    </lineage>
</organism>
<dbReference type="Proteomes" id="UP000799428">
    <property type="component" value="Unassembled WGS sequence"/>
</dbReference>
<accession>A0A6G1KFZ0</accession>
<evidence type="ECO:0000313" key="2">
    <source>
        <dbReference type="Proteomes" id="UP000799428"/>
    </source>
</evidence>